<feature type="domain" description="DJ-1/PfpI" evidence="1">
    <location>
        <begin position="5"/>
        <end position="164"/>
    </location>
</feature>
<dbReference type="CDD" id="cd03139">
    <property type="entry name" value="GATase1_PfpI_2"/>
    <property type="match status" value="1"/>
</dbReference>
<organism evidence="2 3">
    <name type="scientific">Rhizobium straminoryzae</name>
    <dbReference type="NCBI Taxonomy" id="1387186"/>
    <lineage>
        <taxon>Bacteria</taxon>
        <taxon>Pseudomonadati</taxon>
        <taxon>Pseudomonadota</taxon>
        <taxon>Alphaproteobacteria</taxon>
        <taxon>Hyphomicrobiales</taxon>
        <taxon>Rhizobiaceae</taxon>
        <taxon>Rhizobium/Agrobacterium group</taxon>
        <taxon>Rhizobium</taxon>
    </lineage>
</organism>
<name>A0A549T876_9HYPH</name>
<comment type="caution">
    <text evidence="2">The sequence shown here is derived from an EMBL/GenBank/DDBJ whole genome shotgun (WGS) entry which is preliminary data.</text>
</comment>
<gene>
    <name evidence="2" type="ORF">FNA46_13825</name>
</gene>
<keyword evidence="3" id="KW-1185">Reference proteome</keyword>
<evidence type="ECO:0000313" key="3">
    <source>
        <dbReference type="Proteomes" id="UP000316801"/>
    </source>
</evidence>
<dbReference type="SUPFAM" id="SSF52317">
    <property type="entry name" value="Class I glutamine amidotransferase-like"/>
    <property type="match status" value="1"/>
</dbReference>
<dbReference type="Proteomes" id="UP000316801">
    <property type="component" value="Unassembled WGS sequence"/>
</dbReference>
<dbReference type="PANTHER" id="PTHR43130:SF2">
    <property type="entry name" value="DJ-1_PFPI DOMAIN-CONTAINING PROTEIN"/>
    <property type="match status" value="1"/>
</dbReference>
<dbReference type="InterPro" id="IPR002818">
    <property type="entry name" value="DJ-1/PfpI"/>
</dbReference>
<sequence>MAISIGFLIFPQIQQLDLTGPYEVFTAAAGTRVDLVWKTREPVISSTGLAFQPNATFADSPQHDVFCIPGGAGVNALLEDEAVLDFVRRQAAGARLVTSVCTGSLVLGSAGLLQGRKAATHWYAMDFLQAFGAEPVAERVVRDGNLITAGGITSGIDFGLAVIAELLGAEEAETVQLALEYAPAPPFSSGTPDAASATVLAAARQRLSGSRQQREAILARMAS</sequence>
<dbReference type="InterPro" id="IPR052158">
    <property type="entry name" value="INH-QAR"/>
</dbReference>
<dbReference type="EMBL" id="VJMG01000036">
    <property type="protein sequence ID" value="TRL38078.1"/>
    <property type="molecule type" value="Genomic_DNA"/>
</dbReference>
<dbReference type="AlphaFoldDB" id="A0A549T876"/>
<reference evidence="2 3" key="1">
    <citation type="submission" date="2019-07" db="EMBL/GenBank/DDBJ databases">
        <title>Ln-dependent methylotrophs.</title>
        <authorList>
            <person name="Tani A."/>
        </authorList>
    </citation>
    <scope>NUCLEOTIDE SEQUENCE [LARGE SCALE GENOMIC DNA]</scope>
    <source>
        <strain evidence="2 3">SM12</strain>
    </source>
</reference>
<evidence type="ECO:0000259" key="1">
    <source>
        <dbReference type="Pfam" id="PF01965"/>
    </source>
</evidence>
<dbReference type="RefSeq" id="WP_143125790.1">
    <property type="nucleotide sequence ID" value="NZ_VJMG01000036.1"/>
</dbReference>
<evidence type="ECO:0000313" key="2">
    <source>
        <dbReference type="EMBL" id="TRL38078.1"/>
    </source>
</evidence>
<dbReference type="GO" id="GO:0006355">
    <property type="term" value="P:regulation of DNA-templated transcription"/>
    <property type="evidence" value="ECO:0007669"/>
    <property type="project" value="TreeGrafter"/>
</dbReference>
<proteinExistence type="predicted"/>
<dbReference type="Pfam" id="PF01965">
    <property type="entry name" value="DJ-1_PfpI"/>
    <property type="match status" value="1"/>
</dbReference>
<accession>A0A549T876</accession>
<protein>
    <submittedName>
        <fullName evidence="2">DJ-1/PfpI family protein</fullName>
    </submittedName>
</protein>
<dbReference type="InterPro" id="IPR029062">
    <property type="entry name" value="Class_I_gatase-like"/>
</dbReference>
<dbReference type="PANTHER" id="PTHR43130">
    <property type="entry name" value="ARAC-FAMILY TRANSCRIPTIONAL REGULATOR"/>
    <property type="match status" value="1"/>
</dbReference>
<dbReference type="Gene3D" id="3.40.50.880">
    <property type="match status" value="1"/>
</dbReference>